<gene>
    <name evidence="1" type="ORF">QAD02_012053</name>
</gene>
<name>A0ACC2NYT4_9HYME</name>
<organism evidence="1 2">
    <name type="scientific">Eretmocerus hayati</name>
    <dbReference type="NCBI Taxonomy" id="131215"/>
    <lineage>
        <taxon>Eukaryota</taxon>
        <taxon>Metazoa</taxon>
        <taxon>Ecdysozoa</taxon>
        <taxon>Arthropoda</taxon>
        <taxon>Hexapoda</taxon>
        <taxon>Insecta</taxon>
        <taxon>Pterygota</taxon>
        <taxon>Neoptera</taxon>
        <taxon>Endopterygota</taxon>
        <taxon>Hymenoptera</taxon>
        <taxon>Apocrita</taxon>
        <taxon>Proctotrupomorpha</taxon>
        <taxon>Chalcidoidea</taxon>
        <taxon>Aphelinidae</taxon>
        <taxon>Aphelininae</taxon>
        <taxon>Eretmocerus</taxon>
    </lineage>
</organism>
<protein>
    <submittedName>
        <fullName evidence="1">Uncharacterized protein</fullName>
    </submittedName>
</protein>
<dbReference type="EMBL" id="CM056742">
    <property type="protein sequence ID" value="KAJ8676267.1"/>
    <property type="molecule type" value="Genomic_DNA"/>
</dbReference>
<evidence type="ECO:0000313" key="2">
    <source>
        <dbReference type="Proteomes" id="UP001239111"/>
    </source>
</evidence>
<accession>A0ACC2NYT4</accession>
<dbReference type="Proteomes" id="UP001239111">
    <property type="component" value="Chromosome 2"/>
</dbReference>
<reference evidence="1" key="1">
    <citation type="submission" date="2023-04" db="EMBL/GenBank/DDBJ databases">
        <title>A chromosome-level genome assembly of the parasitoid wasp Eretmocerus hayati.</title>
        <authorList>
            <person name="Zhong Y."/>
            <person name="Liu S."/>
            <person name="Liu Y."/>
        </authorList>
    </citation>
    <scope>NUCLEOTIDE SEQUENCE</scope>
    <source>
        <strain evidence="1">ZJU_SS_LIU_2023</strain>
    </source>
</reference>
<keyword evidence="2" id="KW-1185">Reference proteome</keyword>
<sequence>MLHTKLAFVVCVLLCLTIPIHGSEDPKQSVSHKNMITLVRPHPDRDEKGTLPVTEGIENTTLWFVFCDKNTNVTNARCTIHVQDYASNSTAKPQKCKFLIQPTFDETISILPWMRAFRLRENKFLLSWIEYHPNKTIQEKHVDDKILKVSYFVRFLVIDMQNCESRSFRTLGTTFELTHMNYYGLMKSLDLRINENTIDVFYLFFGNSYYAQERFDIEGKRIKGPVGSDDFELDEQALKVNMYYNHSKSNIRSWERFNAKDVCGYKMPCHLPLETEDGYAMTTSRNALTSCKKINGKMWHCQSESLLNPSFSEWNMIFDYEPKQIMIYNVWTDRLVIMTSQQVSDGLIVNLTILGYDGSLYKPVEFAKIHRPISLMLGQFFINDDFDICFSMIYVVLDVEQFFNFVSKCYSKEALTKKL</sequence>
<comment type="caution">
    <text evidence="1">The sequence shown here is derived from an EMBL/GenBank/DDBJ whole genome shotgun (WGS) entry which is preliminary data.</text>
</comment>
<proteinExistence type="predicted"/>
<evidence type="ECO:0000313" key="1">
    <source>
        <dbReference type="EMBL" id="KAJ8676267.1"/>
    </source>
</evidence>